<dbReference type="GO" id="GO:0009279">
    <property type="term" value="C:cell outer membrane"/>
    <property type="evidence" value="ECO:0007669"/>
    <property type="project" value="UniProtKB-SubCell"/>
</dbReference>
<evidence type="ECO:0000313" key="20">
    <source>
        <dbReference type="EMBL" id="MDG9698972.1"/>
    </source>
</evidence>
<dbReference type="InterPro" id="IPR049371">
    <property type="entry name" value="GspD-like_N0"/>
</dbReference>
<feature type="domain" description="NolW-like" evidence="18">
    <location>
        <begin position="260"/>
        <end position="360"/>
    </location>
</feature>
<evidence type="ECO:0000256" key="6">
    <source>
        <dbReference type="ARBA" id="ARBA00022692"/>
    </source>
</evidence>
<dbReference type="GO" id="GO:0030420">
    <property type="term" value="P:establishment of competence for transformation"/>
    <property type="evidence" value="ECO:0007669"/>
    <property type="project" value="UniProtKB-KW"/>
</dbReference>
<dbReference type="Pfam" id="PF00263">
    <property type="entry name" value="Secretin"/>
    <property type="match status" value="1"/>
</dbReference>
<evidence type="ECO:0000256" key="12">
    <source>
        <dbReference type="ARBA" id="ARBA00024678"/>
    </source>
</evidence>
<accession>A0AAW6RJQ3</accession>
<evidence type="ECO:0000256" key="3">
    <source>
        <dbReference type="ARBA" id="ARBA00014124"/>
    </source>
</evidence>
<comment type="subcellular location">
    <subcellularLocation>
        <location evidence="1 14">Cell outer membrane</location>
    </subcellularLocation>
</comment>
<evidence type="ECO:0000313" key="21">
    <source>
        <dbReference type="Proteomes" id="UP001237156"/>
    </source>
</evidence>
<dbReference type="InterPro" id="IPR004845">
    <property type="entry name" value="T2SS_GspD_CS"/>
</dbReference>
<dbReference type="NCBIfam" id="TIGR02517">
    <property type="entry name" value="type_II_gspD"/>
    <property type="match status" value="1"/>
</dbReference>
<dbReference type="InterPro" id="IPR050810">
    <property type="entry name" value="Bact_Secretion_Sys_Channel"/>
</dbReference>
<evidence type="ECO:0000256" key="13">
    <source>
        <dbReference type="ARBA" id="ARBA00025897"/>
    </source>
</evidence>
<dbReference type="GO" id="GO:0015627">
    <property type="term" value="C:type II protein secretion system complex"/>
    <property type="evidence" value="ECO:0007669"/>
    <property type="project" value="InterPro"/>
</dbReference>
<dbReference type="Gene3D" id="3.55.50.30">
    <property type="match status" value="1"/>
</dbReference>
<feature type="compositionally biased region" description="Low complexity" evidence="15">
    <location>
        <begin position="42"/>
        <end position="62"/>
    </location>
</feature>
<reference evidence="20 21" key="1">
    <citation type="submission" date="2023-04" db="EMBL/GenBank/DDBJ databases">
        <title>Ottowia paracancer sp. nov., isolated from human stomach.</title>
        <authorList>
            <person name="Song Y."/>
        </authorList>
    </citation>
    <scope>NUCLEOTIDE SEQUENCE [LARGE SCALE GENOMIC DNA]</scope>
    <source>
        <strain evidence="20 21">10c7w1</strain>
    </source>
</reference>
<dbReference type="Proteomes" id="UP001237156">
    <property type="component" value="Unassembled WGS sequence"/>
</dbReference>
<evidence type="ECO:0000256" key="2">
    <source>
        <dbReference type="ARBA" id="ARBA00006980"/>
    </source>
</evidence>
<dbReference type="EMBL" id="JARVII010000006">
    <property type="protein sequence ID" value="MDG9698972.1"/>
    <property type="molecule type" value="Genomic_DNA"/>
</dbReference>
<dbReference type="Pfam" id="PF21305">
    <property type="entry name" value="type_II_gspD_N0"/>
    <property type="match status" value="1"/>
</dbReference>
<comment type="function">
    <text evidence="12">Required for type IV pilus biogenesis and competence. Could function as a pore for exit of the pilus but also as a channel for entry of heme and antimicrobial agents and uptake of transforming DNA.</text>
</comment>
<feature type="domain" description="Type II/III secretion system secretin-like" evidence="17">
    <location>
        <begin position="624"/>
        <end position="787"/>
    </location>
</feature>
<evidence type="ECO:0000256" key="16">
    <source>
        <dbReference type="SAM" id="SignalP"/>
    </source>
</evidence>
<dbReference type="PROSITE" id="PS00875">
    <property type="entry name" value="T2SP_D"/>
    <property type="match status" value="1"/>
</dbReference>
<evidence type="ECO:0000256" key="7">
    <source>
        <dbReference type="ARBA" id="ARBA00022729"/>
    </source>
</evidence>
<gene>
    <name evidence="20" type="primary">gspD</name>
    <name evidence="20" type="ORF">QB898_04435</name>
</gene>
<evidence type="ECO:0000256" key="14">
    <source>
        <dbReference type="RuleBase" id="RU004004"/>
    </source>
</evidence>
<evidence type="ECO:0000259" key="18">
    <source>
        <dbReference type="Pfam" id="PF03958"/>
    </source>
</evidence>
<dbReference type="AlphaFoldDB" id="A0AAW6RJQ3"/>
<comment type="caution">
    <text evidence="20">The sequence shown here is derived from an EMBL/GenBank/DDBJ whole genome shotgun (WGS) entry which is preliminary data.</text>
</comment>
<dbReference type="RefSeq" id="WP_279523958.1">
    <property type="nucleotide sequence ID" value="NZ_JARVII010000006.1"/>
</dbReference>
<keyword evidence="11" id="KW-0178">Competence</keyword>
<comment type="subunit">
    <text evidence="13">Homododecamer. Tetramer of trimer.</text>
</comment>
<dbReference type="InterPro" id="IPR038591">
    <property type="entry name" value="NolW-like_sf"/>
</dbReference>
<keyword evidence="6" id="KW-0812">Transmembrane</keyword>
<feature type="domain" description="GspD-like N0" evidence="19">
    <location>
        <begin position="97"/>
        <end position="166"/>
    </location>
</feature>
<dbReference type="Pfam" id="PF03958">
    <property type="entry name" value="Secretin_N"/>
    <property type="match status" value="2"/>
</dbReference>
<evidence type="ECO:0000256" key="5">
    <source>
        <dbReference type="ARBA" id="ARBA00022452"/>
    </source>
</evidence>
<evidence type="ECO:0000256" key="1">
    <source>
        <dbReference type="ARBA" id="ARBA00004442"/>
    </source>
</evidence>
<protein>
    <recommendedName>
        <fullName evidence="3">Type IV pilus biogenesis and competence protein PilQ</fullName>
    </recommendedName>
</protein>
<feature type="domain" description="NolW-like" evidence="18">
    <location>
        <begin position="369"/>
        <end position="541"/>
    </location>
</feature>
<organism evidence="20 21">
    <name type="scientific">Ottowia cancrivicina</name>
    <dbReference type="NCBI Taxonomy" id="3040346"/>
    <lineage>
        <taxon>Bacteria</taxon>
        <taxon>Pseudomonadati</taxon>
        <taxon>Pseudomonadota</taxon>
        <taxon>Betaproteobacteria</taxon>
        <taxon>Burkholderiales</taxon>
        <taxon>Comamonadaceae</taxon>
        <taxon>Ottowia</taxon>
    </lineage>
</organism>
<keyword evidence="4 14" id="KW-0813">Transport</keyword>
<sequence length="815" mass="83587">MPHHLTPRTALSLIALGLLAAGCNSHAPIAPQAPAALETVEEQAAAAPKPASAPAAQAASSDEASEERKPVIMRGTDEVVRPPKHAARVSGPVSAFKFEDAPVGEVVHVMLRDLLKVDYVIHPPLNGRVTLVTRGEVSADRAMNLLESALQLNGIVMARDSSGTYHVGAPAALKDIVAAPRIADDGPMPPGYGAIIIPLQYLGAGEMANILRAMVPPEAIVRVDTLRNIIIMRGTRTEAEGWMDVVKTFDVNLLRGMSVGVFPLQYTSPAEVQNALAVLSGATGAASAGAALPAAAPAAGKAAAPAAAGAGASALGESNPLFGALRILPLESINAVLVITPRAAYLDEVQHWISKFDRPNAGSAEPQLFVYKVRNGSADHLAELLNGIYGGSAATVQGATGATGVAPGLGSVSGSSARSTFGGAFGNTFGNASGGSAVGGSLGGGASGSSLGGNAFSGNAFGNSASTLRNASGAAGSAFGSNRMSGQQGGDQGAASVTVNLGPDVRVMADRINNTLLIYAPPAEFTRIETTLKRLDIQRAQVLIEASIIEVSLRDGLQYGLQWAFKNSGDFGTGRTGLGVLNNNSNSTTVAGASRGGTITNAAQGFSYTLTSSIGNLTAVLNTLASKSLLKVISSPSLMVLDNHTAAITVGDQQPVNTGTTISSSGTIATTNNIQYKDTGVMLNVTPSVNAGDLVTLEIDQTVTNVGEQDKITGQRSFLQRQIASKVAVRSGETIVLGGLIKSKHTQGSAGLPVLSSIPLLGGLFGNQSREDERTELLVIITPRVLRSDEDARAVSRELRDRMKGLSLPGHIANQ</sequence>
<keyword evidence="10" id="KW-0998">Cell outer membrane</keyword>
<proteinExistence type="inferred from homology"/>
<evidence type="ECO:0000256" key="15">
    <source>
        <dbReference type="SAM" id="MobiDB-lite"/>
    </source>
</evidence>
<feature type="region of interest" description="Disordered" evidence="15">
    <location>
        <begin position="40"/>
        <end position="70"/>
    </location>
</feature>
<evidence type="ECO:0000259" key="17">
    <source>
        <dbReference type="Pfam" id="PF00263"/>
    </source>
</evidence>
<evidence type="ECO:0000256" key="8">
    <source>
        <dbReference type="ARBA" id="ARBA00022927"/>
    </source>
</evidence>
<dbReference type="Gene3D" id="3.30.1370.120">
    <property type="match status" value="2"/>
</dbReference>
<keyword evidence="8" id="KW-0653">Protein transport</keyword>
<feature type="signal peptide" evidence="16">
    <location>
        <begin position="1"/>
        <end position="27"/>
    </location>
</feature>
<name>A0AAW6RJQ3_9BURK</name>
<evidence type="ECO:0000256" key="9">
    <source>
        <dbReference type="ARBA" id="ARBA00023136"/>
    </source>
</evidence>
<keyword evidence="5" id="KW-1134">Transmembrane beta strand</keyword>
<dbReference type="GO" id="GO:0015628">
    <property type="term" value="P:protein secretion by the type II secretion system"/>
    <property type="evidence" value="ECO:0007669"/>
    <property type="project" value="InterPro"/>
</dbReference>
<comment type="similarity">
    <text evidence="2">Belongs to the bacterial secretin family. GSP D subfamily.</text>
</comment>
<dbReference type="InterPro" id="IPR005644">
    <property type="entry name" value="NolW-like"/>
</dbReference>
<evidence type="ECO:0000259" key="19">
    <source>
        <dbReference type="Pfam" id="PF21305"/>
    </source>
</evidence>
<keyword evidence="21" id="KW-1185">Reference proteome</keyword>
<dbReference type="PANTHER" id="PTHR30332:SF25">
    <property type="entry name" value="SECRETIN XPSD"/>
    <property type="match status" value="1"/>
</dbReference>
<dbReference type="PRINTS" id="PR00811">
    <property type="entry name" value="BCTERIALGSPD"/>
</dbReference>
<keyword evidence="9" id="KW-0472">Membrane</keyword>
<dbReference type="PANTHER" id="PTHR30332">
    <property type="entry name" value="PROBABLE GENERAL SECRETION PATHWAY PROTEIN D"/>
    <property type="match status" value="1"/>
</dbReference>
<dbReference type="InterPro" id="IPR001775">
    <property type="entry name" value="GspD/PilQ"/>
</dbReference>
<keyword evidence="7 16" id="KW-0732">Signal</keyword>
<evidence type="ECO:0000256" key="10">
    <source>
        <dbReference type="ARBA" id="ARBA00023237"/>
    </source>
</evidence>
<feature type="chain" id="PRO_5043566266" description="Type IV pilus biogenesis and competence protein PilQ" evidence="16">
    <location>
        <begin position="28"/>
        <end position="815"/>
    </location>
</feature>
<dbReference type="InterPro" id="IPR013356">
    <property type="entry name" value="T2SS_GspD"/>
</dbReference>
<dbReference type="InterPro" id="IPR004846">
    <property type="entry name" value="T2SS/T3SS_dom"/>
</dbReference>
<evidence type="ECO:0000256" key="4">
    <source>
        <dbReference type="ARBA" id="ARBA00022448"/>
    </source>
</evidence>
<evidence type="ECO:0000256" key="11">
    <source>
        <dbReference type="ARBA" id="ARBA00023287"/>
    </source>
</evidence>